<name>A0A2D2W4R2_9CAUD</name>
<evidence type="ECO:0000313" key="1">
    <source>
        <dbReference type="EMBL" id="ATS93092.1"/>
    </source>
</evidence>
<reference evidence="1 2" key="1">
    <citation type="submission" date="2017-09" db="EMBL/GenBank/DDBJ databases">
        <authorList>
            <person name="Choi Z."/>
            <person name="Grubb S."/>
            <person name="Kuchan S."/>
            <person name="Pennathur K."/>
            <person name="Roskowski K."/>
            <person name="Garlena R.A."/>
            <person name="Russell D.A."/>
            <person name="Pope W.H."/>
            <person name="Jacobs-Sera D."/>
            <person name="Hatfull G.F."/>
        </authorList>
    </citation>
    <scope>NUCLEOTIDE SEQUENCE [LARGE SCALE GENOMIC DNA]</scope>
</reference>
<protein>
    <submittedName>
        <fullName evidence="1">Uncharacterized protein</fullName>
    </submittedName>
</protein>
<evidence type="ECO:0000313" key="2">
    <source>
        <dbReference type="Proteomes" id="UP000240586"/>
    </source>
</evidence>
<gene>
    <name evidence="1" type="ORF">SEA_PATIO_10</name>
</gene>
<accession>A0A2D2W4R2</accession>
<dbReference type="EMBL" id="MF919542">
    <property type="protein sequence ID" value="ATS93092.1"/>
    <property type="molecule type" value="Genomic_DNA"/>
</dbReference>
<keyword evidence="2" id="KW-1185">Reference proteome</keyword>
<dbReference type="Proteomes" id="UP000240586">
    <property type="component" value="Segment"/>
</dbReference>
<proteinExistence type="predicted"/>
<organism evidence="1 2">
    <name type="scientific">Gordonia phage Patio</name>
    <dbReference type="NCBI Taxonomy" id="2041515"/>
    <lineage>
        <taxon>Viruses</taxon>
        <taxon>Duplodnaviria</taxon>
        <taxon>Heunggongvirae</taxon>
        <taxon>Uroviricota</taxon>
        <taxon>Caudoviricetes</taxon>
        <taxon>Zierdtviridae</taxon>
        <taxon>Emilbogenvirinae</taxon>
        <taxon>Skysandvirus</taxon>
        <taxon>Skysandvirus patio</taxon>
    </lineage>
</organism>
<sequence>MTEIAPLDNLPSFAVEATTTKVTVLIDGAPDLHGKYHVKLVRPRRAVLIFEGAGNKSWNQHPRVRISLTGSQVRKDGSAGQNETTFLDGEFEVLPWMLDMVEIARPSTHPKTDDEVIG</sequence>